<organism evidence="1 2">
    <name type="scientific">Coniosporium uncinatum</name>
    <dbReference type="NCBI Taxonomy" id="93489"/>
    <lineage>
        <taxon>Eukaryota</taxon>
        <taxon>Fungi</taxon>
        <taxon>Dikarya</taxon>
        <taxon>Ascomycota</taxon>
        <taxon>Pezizomycotina</taxon>
        <taxon>Dothideomycetes</taxon>
        <taxon>Dothideomycetes incertae sedis</taxon>
        <taxon>Coniosporium</taxon>
    </lineage>
</organism>
<evidence type="ECO:0000313" key="2">
    <source>
        <dbReference type="Proteomes" id="UP001186974"/>
    </source>
</evidence>
<reference evidence="1" key="1">
    <citation type="submission" date="2024-09" db="EMBL/GenBank/DDBJ databases">
        <title>Black Yeasts Isolated from many extreme environments.</title>
        <authorList>
            <person name="Coleine C."/>
            <person name="Stajich J.E."/>
            <person name="Selbmann L."/>
        </authorList>
    </citation>
    <scope>NUCLEOTIDE SEQUENCE</scope>
    <source>
        <strain evidence="1">CCFEE 5737</strain>
    </source>
</reference>
<protein>
    <submittedName>
        <fullName evidence="1">Uncharacterized protein</fullName>
    </submittedName>
</protein>
<gene>
    <name evidence="1" type="ORF">LTS18_014549</name>
</gene>
<dbReference type="Proteomes" id="UP001186974">
    <property type="component" value="Unassembled WGS sequence"/>
</dbReference>
<sequence length="383" mass="42339">MLLASQKQLARIMYEKNFIAILTSSIADIDLNFPGAKRAVKYILRPLKLLTQTAFDLSVSSDLSTTPGATDEDEISTASSVSDMDDTREETPDLFRNSALGILDSSGQHESDEGSEEEDEDEEMYDDGYGDEVGYDDEMERDDDEVVSEEDEEMGPIEGMPGDGLDVEIVVDGDEADGMSGDSDDDADEDSEDDDDDLDDDDIEIMEEVTGDDENGSLPGADDEDWGTEDEDNEDIEDEDGPYDINPVTGSPHPRGTFGDVVHIISDEDPIGGMLRRIDDAEQAGDMEAEGFLEDDGHENEDEDEEEYGEEDEEVVYEPEFEGEHFSDAVSAPHFAVPGVVTFDFRSVPRLEHQFVQGIEQEDAMRQEADSALQAARRFRAMP</sequence>
<dbReference type="EMBL" id="JAWDJW010011014">
    <property type="protein sequence ID" value="KAK3045112.1"/>
    <property type="molecule type" value="Genomic_DNA"/>
</dbReference>
<keyword evidence="2" id="KW-1185">Reference proteome</keyword>
<evidence type="ECO:0000313" key="1">
    <source>
        <dbReference type="EMBL" id="KAK3045112.1"/>
    </source>
</evidence>
<accession>A0ACC3CVB7</accession>
<comment type="caution">
    <text evidence="1">The sequence shown here is derived from an EMBL/GenBank/DDBJ whole genome shotgun (WGS) entry which is preliminary data.</text>
</comment>
<proteinExistence type="predicted"/>
<name>A0ACC3CVB7_9PEZI</name>
<feature type="non-terminal residue" evidence="1">
    <location>
        <position position="383"/>
    </location>
</feature>